<dbReference type="Pfam" id="PF00582">
    <property type="entry name" value="Usp"/>
    <property type="match status" value="1"/>
</dbReference>
<protein>
    <recommendedName>
        <fullName evidence="1">UspA domain-containing protein</fullName>
    </recommendedName>
</protein>
<proteinExistence type="predicted"/>
<dbReference type="EMBL" id="UINC01031149">
    <property type="protein sequence ID" value="SVB16742.1"/>
    <property type="molecule type" value="Genomic_DNA"/>
</dbReference>
<sequence>MYSEVFVPVDNSDHSHWAVDRAIEICKSSGGSIVGNHVYAARLHDVRFRQLETGLPAQFQTAQEIKRQRKVHDKLIEKGLQLISDSFLDQTAKICSKAGVPLTRQLLEGINYEEIIREANKGAGRLPSLIGFDPN</sequence>
<evidence type="ECO:0000259" key="1">
    <source>
        <dbReference type="Pfam" id="PF00582"/>
    </source>
</evidence>
<accession>A0A382BTH5</accession>
<dbReference type="CDD" id="cd00293">
    <property type="entry name" value="USP-like"/>
    <property type="match status" value="1"/>
</dbReference>
<evidence type="ECO:0000313" key="2">
    <source>
        <dbReference type="EMBL" id="SVB16742.1"/>
    </source>
</evidence>
<dbReference type="Gene3D" id="3.40.50.620">
    <property type="entry name" value="HUPs"/>
    <property type="match status" value="1"/>
</dbReference>
<dbReference type="InterPro" id="IPR014729">
    <property type="entry name" value="Rossmann-like_a/b/a_fold"/>
</dbReference>
<dbReference type="SUPFAM" id="SSF52402">
    <property type="entry name" value="Adenine nucleotide alpha hydrolases-like"/>
    <property type="match status" value="1"/>
</dbReference>
<name>A0A382BTH5_9ZZZZ</name>
<feature type="domain" description="UspA" evidence="1">
    <location>
        <begin position="1"/>
        <end position="121"/>
    </location>
</feature>
<dbReference type="InterPro" id="IPR006016">
    <property type="entry name" value="UspA"/>
</dbReference>
<reference evidence="2" key="1">
    <citation type="submission" date="2018-05" db="EMBL/GenBank/DDBJ databases">
        <authorList>
            <person name="Lanie J.A."/>
            <person name="Ng W.-L."/>
            <person name="Kazmierczak K.M."/>
            <person name="Andrzejewski T.M."/>
            <person name="Davidsen T.M."/>
            <person name="Wayne K.J."/>
            <person name="Tettelin H."/>
            <person name="Glass J.I."/>
            <person name="Rusch D."/>
            <person name="Podicherti R."/>
            <person name="Tsui H.-C.T."/>
            <person name="Winkler M.E."/>
        </authorList>
    </citation>
    <scope>NUCLEOTIDE SEQUENCE</scope>
</reference>
<organism evidence="2">
    <name type="scientific">marine metagenome</name>
    <dbReference type="NCBI Taxonomy" id="408172"/>
    <lineage>
        <taxon>unclassified sequences</taxon>
        <taxon>metagenomes</taxon>
        <taxon>ecological metagenomes</taxon>
    </lineage>
</organism>
<feature type="non-terminal residue" evidence="2">
    <location>
        <position position="135"/>
    </location>
</feature>
<gene>
    <name evidence="2" type="ORF">METZ01_LOCUS169596</name>
</gene>
<dbReference type="AlphaFoldDB" id="A0A382BTH5"/>